<dbReference type="PANTHER" id="PTHR45677:SF8">
    <property type="entry name" value="CYSTEINE SULFINIC ACID DECARBOXYLASE"/>
    <property type="match status" value="1"/>
</dbReference>
<dbReference type="GO" id="GO:0016831">
    <property type="term" value="F:carboxy-lyase activity"/>
    <property type="evidence" value="ECO:0007669"/>
    <property type="project" value="UniProtKB-KW"/>
</dbReference>
<reference evidence="9" key="1">
    <citation type="submission" date="2015-10" db="EMBL/GenBank/DDBJ databases">
        <title>Complete Genome Sequence of Aeromonas schubertii strain WL1483.</title>
        <authorList>
            <person name="Liu L."/>
        </authorList>
    </citation>
    <scope>NUCLEOTIDE SEQUENCE [LARGE SCALE GENOMIC DNA]</scope>
    <source>
        <strain evidence="9">WL1483</strain>
    </source>
</reference>
<evidence type="ECO:0000313" key="9">
    <source>
        <dbReference type="Proteomes" id="UP000058114"/>
    </source>
</evidence>
<dbReference type="Gene3D" id="3.90.1150.10">
    <property type="entry name" value="Aspartate Aminotransferase, domain 1"/>
    <property type="match status" value="1"/>
</dbReference>
<accession>A0A0S2SHM2</accession>
<comment type="cofactor">
    <cofactor evidence="1 6 7">
        <name>pyridoxal 5'-phosphate</name>
        <dbReference type="ChEBI" id="CHEBI:597326"/>
    </cofactor>
</comment>
<evidence type="ECO:0000256" key="6">
    <source>
        <dbReference type="PIRSR" id="PIRSR602129-50"/>
    </source>
</evidence>
<evidence type="ECO:0000256" key="5">
    <source>
        <dbReference type="ARBA" id="ARBA00023239"/>
    </source>
</evidence>
<keyword evidence="3" id="KW-0210">Decarboxylase</keyword>
<dbReference type="GO" id="GO:0019752">
    <property type="term" value="P:carboxylic acid metabolic process"/>
    <property type="evidence" value="ECO:0007669"/>
    <property type="project" value="InterPro"/>
</dbReference>
<dbReference type="Gene3D" id="3.40.640.10">
    <property type="entry name" value="Type I PLP-dependent aspartate aminotransferase-like (Major domain)"/>
    <property type="match status" value="1"/>
</dbReference>
<dbReference type="KEGG" id="asr:WL1483_1735"/>
<dbReference type="GO" id="GO:0030170">
    <property type="term" value="F:pyridoxal phosphate binding"/>
    <property type="evidence" value="ECO:0007669"/>
    <property type="project" value="InterPro"/>
</dbReference>
<dbReference type="InterPro" id="IPR015422">
    <property type="entry name" value="PyrdxlP-dep_Trfase_small"/>
</dbReference>
<evidence type="ECO:0000256" key="2">
    <source>
        <dbReference type="ARBA" id="ARBA00009533"/>
    </source>
</evidence>
<dbReference type="SUPFAM" id="SSF53383">
    <property type="entry name" value="PLP-dependent transferases"/>
    <property type="match status" value="1"/>
</dbReference>
<sequence length="564" mass="63084">MHHLLYLQDEAVNAVSPGFSRLFASVKANYFSRDPDLWPVYREPGFAALNAFRARALAPSERLNAWPDGQARLADLCESMPVPAAMRDPRTPLDELIFAGALSKDWENPSSVENVVTMPADPAIYGAQMGILANPNLVYSEYAGVAEELEKKVVRQIALLAGYDPDRATGIFTQGGTFCNLYGYLLGIRKSLPEAKHKGLGHYQDYRIINSQGGHYSNITNLSLLGVDIDNKTIRIQVGENNDIDLADLERTLTACFALKHVVPTIMLTMGTTDTFGVDRVKPVVELRDRLCERFEVAVKPHIHVDAAIGWSMIFFLGYDFAANPLAINAATLAGIERNVARFSELKFADSFTVDFQKWGYVPYTSSLVMIREKEDLKAMENDPENFSYFERDIQGHTHLQSTIECSRGASGLFGAYAALNYMGVEGYRIVLAHCLQNANYFRFRLSQLGNVKLVAQENQGPSVGFKIYNPEWVSDPEAEFAFELARSNDPAYRARLARNTDWHRSLFKGRGKVGLFTNWVEAAARSDYDERGRYSYIAGEKAVFMNPACTRAQIDAFIDHIRG</sequence>
<gene>
    <name evidence="8" type="ORF">WL1483_1735</name>
</gene>
<dbReference type="PANTHER" id="PTHR45677">
    <property type="entry name" value="GLUTAMATE DECARBOXYLASE-RELATED"/>
    <property type="match status" value="1"/>
</dbReference>
<reference evidence="8 9" key="2">
    <citation type="journal article" date="2016" name="Genome Announc.">
        <title>Complete Genome Sequence of the Highly Virulent Aeromonas schubertii Strain WL1483, Isolated from Diseased Snakehead Fish (Channa argus) in China.</title>
        <authorList>
            <person name="Liu L."/>
            <person name="Li N."/>
            <person name="Zhang D."/>
            <person name="Fu X."/>
            <person name="Shi C."/>
            <person name="Lin Q."/>
            <person name="Hao G."/>
        </authorList>
    </citation>
    <scope>NUCLEOTIDE SEQUENCE [LARGE SCALE GENOMIC DNA]</scope>
    <source>
        <strain evidence="8 9">WL1483</strain>
    </source>
</reference>
<dbReference type="InterPro" id="IPR015421">
    <property type="entry name" value="PyrdxlP-dep_Trfase_major"/>
</dbReference>
<dbReference type="InterPro" id="IPR002129">
    <property type="entry name" value="PyrdxlP-dep_de-COase"/>
</dbReference>
<name>A0A0S2SHM2_9GAMM</name>
<evidence type="ECO:0000256" key="1">
    <source>
        <dbReference type="ARBA" id="ARBA00001933"/>
    </source>
</evidence>
<dbReference type="Pfam" id="PF00282">
    <property type="entry name" value="Pyridoxal_deC"/>
    <property type="match status" value="1"/>
</dbReference>
<keyword evidence="4 6" id="KW-0663">Pyridoxal phosphate</keyword>
<dbReference type="AlphaFoldDB" id="A0A0S2SHM2"/>
<dbReference type="EMBL" id="CP013067">
    <property type="protein sequence ID" value="ALP41154.1"/>
    <property type="molecule type" value="Genomic_DNA"/>
</dbReference>
<feature type="modified residue" description="N6-(pyridoxal phosphate)lysine" evidence="6">
    <location>
        <position position="358"/>
    </location>
</feature>
<dbReference type="GO" id="GO:0005737">
    <property type="term" value="C:cytoplasm"/>
    <property type="evidence" value="ECO:0007669"/>
    <property type="project" value="TreeGrafter"/>
</dbReference>
<dbReference type="Proteomes" id="UP000058114">
    <property type="component" value="Chromosome"/>
</dbReference>
<organism evidence="8 9">
    <name type="scientific">Aeromonas schubertii</name>
    <dbReference type="NCBI Taxonomy" id="652"/>
    <lineage>
        <taxon>Bacteria</taxon>
        <taxon>Pseudomonadati</taxon>
        <taxon>Pseudomonadota</taxon>
        <taxon>Gammaproteobacteria</taxon>
        <taxon>Aeromonadales</taxon>
        <taxon>Aeromonadaceae</taxon>
        <taxon>Aeromonas</taxon>
    </lineage>
</organism>
<evidence type="ECO:0000256" key="7">
    <source>
        <dbReference type="RuleBase" id="RU000382"/>
    </source>
</evidence>
<evidence type="ECO:0000256" key="4">
    <source>
        <dbReference type="ARBA" id="ARBA00022898"/>
    </source>
</evidence>
<comment type="similarity">
    <text evidence="2 7">Belongs to the group II decarboxylase family.</text>
</comment>
<dbReference type="PATRIC" id="fig|652.5.peg.1557"/>
<proteinExistence type="inferred from homology"/>
<keyword evidence="5 7" id="KW-0456">Lyase</keyword>
<dbReference type="RefSeq" id="WP_060585160.1">
    <property type="nucleotide sequence ID" value="NZ_CP013067.1"/>
</dbReference>
<evidence type="ECO:0000313" key="8">
    <source>
        <dbReference type="EMBL" id="ALP41154.1"/>
    </source>
</evidence>
<evidence type="ECO:0000256" key="3">
    <source>
        <dbReference type="ARBA" id="ARBA00022793"/>
    </source>
</evidence>
<dbReference type="InterPro" id="IPR015424">
    <property type="entry name" value="PyrdxlP-dep_Trfase"/>
</dbReference>
<protein>
    <submittedName>
        <fullName evidence="8">Decarboxylase, group II</fullName>
    </submittedName>
</protein>